<feature type="domain" description="Pectinesterase inhibitor" evidence="3">
    <location>
        <begin position="27"/>
        <end position="171"/>
    </location>
</feature>
<dbReference type="STRING" id="1088818.A0A2I0ARJ5"/>
<dbReference type="Pfam" id="PF04043">
    <property type="entry name" value="PMEI"/>
    <property type="match status" value="1"/>
</dbReference>
<keyword evidence="5" id="KW-1185">Reference proteome</keyword>
<dbReference type="InterPro" id="IPR035513">
    <property type="entry name" value="Invertase/methylesterase_inhib"/>
</dbReference>
<evidence type="ECO:0000313" key="4">
    <source>
        <dbReference type="EMBL" id="PKA58179.1"/>
    </source>
</evidence>
<organism evidence="4 5">
    <name type="scientific">Apostasia shenzhenica</name>
    <dbReference type="NCBI Taxonomy" id="1088818"/>
    <lineage>
        <taxon>Eukaryota</taxon>
        <taxon>Viridiplantae</taxon>
        <taxon>Streptophyta</taxon>
        <taxon>Embryophyta</taxon>
        <taxon>Tracheophyta</taxon>
        <taxon>Spermatophyta</taxon>
        <taxon>Magnoliopsida</taxon>
        <taxon>Liliopsida</taxon>
        <taxon>Asparagales</taxon>
        <taxon>Orchidaceae</taxon>
        <taxon>Apostasioideae</taxon>
        <taxon>Apostasia</taxon>
    </lineage>
</organism>
<keyword evidence="1 2" id="KW-0732">Signal</keyword>
<dbReference type="InterPro" id="IPR006501">
    <property type="entry name" value="Pectinesterase_inhib_dom"/>
</dbReference>
<gene>
    <name evidence="4" type="ORF">AXF42_Ash012902</name>
</gene>
<dbReference type="SMART" id="SM00856">
    <property type="entry name" value="PMEI"/>
    <property type="match status" value="1"/>
</dbReference>
<evidence type="ECO:0000256" key="1">
    <source>
        <dbReference type="ARBA" id="ARBA00022729"/>
    </source>
</evidence>
<evidence type="ECO:0000256" key="2">
    <source>
        <dbReference type="SAM" id="SignalP"/>
    </source>
</evidence>
<dbReference type="InterPro" id="IPR051955">
    <property type="entry name" value="PME_Inhibitor"/>
</dbReference>
<proteinExistence type="predicted"/>
<protein>
    <recommendedName>
        <fullName evidence="3">Pectinesterase inhibitor domain-containing protein</fullName>
    </recommendedName>
</protein>
<evidence type="ECO:0000313" key="5">
    <source>
        <dbReference type="Proteomes" id="UP000236161"/>
    </source>
</evidence>
<name>A0A2I0ARJ5_9ASPA</name>
<dbReference type="Gene3D" id="1.20.140.40">
    <property type="entry name" value="Invertase/pectin methylesterase inhibitor family protein"/>
    <property type="match status" value="1"/>
</dbReference>
<reference evidence="4 5" key="1">
    <citation type="journal article" date="2017" name="Nature">
        <title>The Apostasia genome and the evolution of orchids.</title>
        <authorList>
            <person name="Zhang G.Q."/>
            <person name="Liu K.W."/>
            <person name="Li Z."/>
            <person name="Lohaus R."/>
            <person name="Hsiao Y.Y."/>
            <person name="Niu S.C."/>
            <person name="Wang J.Y."/>
            <person name="Lin Y.C."/>
            <person name="Xu Q."/>
            <person name="Chen L.J."/>
            <person name="Yoshida K."/>
            <person name="Fujiwara S."/>
            <person name="Wang Z.W."/>
            <person name="Zhang Y.Q."/>
            <person name="Mitsuda N."/>
            <person name="Wang M."/>
            <person name="Liu G.H."/>
            <person name="Pecoraro L."/>
            <person name="Huang H.X."/>
            <person name="Xiao X.J."/>
            <person name="Lin M."/>
            <person name="Wu X.Y."/>
            <person name="Wu W.L."/>
            <person name="Chen Y.Y."/>
            <person name="Chang S.B."/>
            <person name="Sakamoto S."/>
            <person name="Ohme-Takagi M."/>
            <person name="Yagi M."/>
            <person name="Zeng S.J."/>
            <person name="Shen C.Y."/>
            <person name="Yeh C.M."/>
            <person name="Luo Y.B."/>
            <person name="Tsai W.C."/>
            <person name="Van de Peer Y."/>
            <person name="Liu Z.J."/>
        </authorList>
    </citation>
    <scope>NUCLEOTIDE SEQUENCE [LARGE SCALE GENOMIC DNA]</scope>
    <source>
        <strain evidence="5">cv. Shenzhen</strain>
        <tissue evidence="4">Stem</tissue>
    </source>
</reference>
<dbReference type="SUPFAM" id="SSF101148">
    <property type="entry name" value="Plant invertase/pectin methylesterase inhibitor"/>
    <property type="match status" value="1"/>
</dbReference>
<dbReference type="PANTHER" id="PTHR31080:SF274">
    <property type="entry name" value="PECTINESTERASE_PECTINESTERASE INHIBITOR 26"/>
    <property type="match status" value="1"/>
</dbReference>
<dbReference type="CDD" id="cd15800">
    <property type="entry name" value="PMEI-like_2"/>
    <property type="match status" value="1"/>
</dbReference>
<evidence type="ECO:0000259" key="3">
    <source>
        <dbReference type="SMART" id="SM00856"/>
    </source>
</evidence>
<accession>A0A2I0ARJ5</accession>
<dbReference type="OrthoDB" id="772546at2759"/>
<sequence>MAPSSRPFAAAAAALLLLLSATGAAAVTNPAAAVLCRHSDFPVLCLRIAAPVANVNPVSLTHAAIKAATKTAVRAKARAAVLTLSPRLSAVQKANLGSCVDGYGDVIDGLRDAGKFLTTTRTRADVMNYLSAASFGVTTCEDAFRETPRVQFPLARTNKTLRKYVSNALAMGDQLSLQW</sequence>
<dbReference type="EMBL" id="KZ451955">
    <property type="protein sequence ID" value="PKA58179.1"/>
    <property type="molecule type" value="Genomic_DNA"/>
</dbReference>
<dbReference type="NCBIfam" id="TIGR01614">
    <property type="entry name" value="PME_inhib"/>
    <property type="match status" value="1"/>
</dbReference>
<dbReference type="Proteomes" id="UP000236161">
    <property type="component" value="Unassembled WGS sequence"/>
</dbReference>
<dbReference type="AlphaFoldDB" id="A0A2I0ARJ5"/>
<feature type="chain" id="PRO_5014123612" description="Pectinesterase inhibitor domain-containing protein" evidence="2">
    <location>
        <begin position="27"/>
        <end position="179"/>
    </location>
</feature>
<feature type="signal peptide" evidence="2">
    <location>
        <begin position="1"/>
        <end position="26"/>
    </location>
</feature>
<dbReference type="PANTHER" id="PTHR31080">
    <property type="entry name" value="PECTINESTERASE INHIBITOR-LIKE"/>
    <property type="match status" value="1"/>
</dbReference>
<dbReference type="GO" id="GO:0004857">
    <property type="term" value="F:enzyme inhibitor activity"/>
    <property type="evidence" value="ECO:0007669"/>
    <property type="project" value="InterPro"/>
</dbReference>